<comment type="subcellular location">
    <subcellularLocation>
        <location evidence="1">Membrane</location>
        <topology evidence="1">Multi-pass membrane protein</topology>
    </subcellularLocation>
</comment>
<protein>
    <submittedName>
        <fullName evidence="14">C-type cytochrome</fullName>
    </submittedName>
</protein>
<dbReference type="PANTHER" id="PTHR37823:SF4">
    <property type="entry name" value="MENAQUINOL-CYTOCHROME C REDUCTASE CYTOCHROME B_C SUBUNIT"/>
    <property type="match status" value="1"/>
</dbReference>
<evidence type="ECO:0000256" key="9">
    <source>
        <dbReference type="ARBA" id="ARBA00023136"/>
    </source>
</evidence>
<feature type="transmembrane region" description="Helical" evidence="11">
    <location>
        <begin position="46"/>
        <end position="63"/>
    </location>
</feature>
<evidence type="ECO:0000256" key="10">
    <source>
        <dbReference type="PROSITE-ProRule" id="PRU00433"/>
    </source>
</evidence>
<dbReference type="Pfam" id="PF00032">
    <property type="entry name" value="Cytochrom_B_C"/>
    <property type="match status" value="1"/>
</dbReference>
<dbReference type="RefSeq" id="WP_244753182.1">
    <property type="nucleotide sequence ID" value="NZ_CP095074.1"/>
</dbReference>
<proteinExistence type="predicted"/>
<evidence type="ECO:0000313" key="14">
    <source>
        <dbReference type="EMBL" id="UOQ93568.1"/>
    </source>
</evidence>
<dbReference type="InterPro" id="IPR036909">
    <property type="entry name" value="Cyt_c-like_dom_sf"/>
</dbReference>
<dbReference type="InterPro" id="IPR027387">
    <property type="entry name" value="Cytb/b6-like_sf"/>
</dbReference>
<feature type="domain" description="Cytochrome c" evidence="13">
    <location>
        <begin position="181"/>
        <end position="255"/>
    </location>
</feature>
<evidence type="ECO:0000256" key="2">
    <source>
        <dbReference type="ARBA" id="ARBA00022448"/>
    </source>
</evidence>
<dbReference type="InterPro" id="IPR009056">
    <property type="entry name" value="Cyt_c-like_dom"/>
</dbReference>
<gene>
    <name evidence="14" type="ORF">MUO14_00735</name>
</gene>
<keyword evidence="9 11" id="KW-0472">Membrane</keyword>
<sequence>MHRGKGMKFVGDSRIPAEQKANLPKDYSEYPGRTEAFWPNFLLKEWLVGAVFLIGFLILTAAHPSPLEQQADPTNAGYIPLPDWYFLFLYEFLKYQYAGGEFIVVGAIIIPTLAFGALLLAPFLDRGPGRRPSKRPIAVSLMMLGFIATFWLTYEAVEHADYASRSEKYAVNVEAVEAEVDTEAPGYAIYEQNCMSCHGDQLQGQGNYPSLLDTPMSVEQIKDIAQNGIGEMPAGVFKGTDEELQQLAEFIKAQGTGGEGSGGEASGSGE</sequence>
<feature type="transmembrane region" description="Helical" evidence="11">
    <location>
        <begin position="136"/>
        <end position="154"/>
    </location>
</feature>
<name>A0ABY4GZG9_9BACI</name>
<keyword evidence="6" id="KW-0249">Electron transport</keyword>
<dbReference type="Pfam" id="PF13442">
    <property type="entry name" value="Cytochrome_CBB3"/>
    <property type="match status" value="1"/>
</dbReference>
<evidence type="ECO:0000256" key="8">
    <source>
        <dbReference type="ARBA" id="ARBA00023004"/>
    </source>
</evidence>
<reference evidence="14 15" key="1">
    <citation type="submission" date="2022-04" db="EMBL/GenBank/DDBJ databases">
        <title>Halobacillus sp. isolated from saltern.</title>
        <authorList>
            <person name="Won M."/>
            <person name="Lee C.-M."/>
            <person name="Woen H.-Y."/>
            <person name="Kwon S.-W."/>
        </authorList>
    </citation>
    <scope>NUCLEOTIDE SEQUENCE [LARGE SCALE GENOMIC DNA]</scope>
    <source>
        <strain evidence="14 15">SSTM10-2</strain>
    </source>
</reference>
<feature type="transmembrane region" description="Helical" evidence="11">
    <location>
        <begin position="102"/>
        <end position="124"/>
    </location>
</feature>
<evidence type="ECO:0000256" key="6">
    <source>
        <dbReference type="ARBA" id="ARBA00022982"/>
    </source>
</evidence>
<dbReference type="PROSITE" id="PS51003">
    <property type="entry name" value="CYTB_CTER"/>
    <property type="match status" value="1"/>
</dbReference>
<dbReference type="SUPFAM" id="SSF81648">
    <property type="entry name" value="a domain/subunit of cytochrome bc1 complex (Ubiquinol-cytochrome c reductase)"/>
    <property type="match status" value="1"/>
</dbReference>
<evidence type="ECO:0000256" key="1">
    <source>
        <dbReference type="ARBA" id="ARBA00004141"/>
    </source>
</evidence>
<organism evidence="14 15">
    <name type="scientific">Halobacillus shinanisalinarum</name>
    <dbReference type="NCBI Taxonomy" id="2932258"/>
    <lineage>
        <taxon>Bacteria</taxon>
        <taxon>Bacillati</taxon>
        <taxon>Bacillota</taxon>
        <taxon>Bacilli</taxon>
        <taxon>Bacillales</taxon>
        <taxon>Bacillaceae</taxon>
        <taxon>Halobacillus</taxon>
    </lineage>
</organism>
<keyword evidence="5 10" id="KW-0479">Metal-binding</keyword>
<dbReference type="Proteomes" id="UP000831880">
    <property type="component" value="Chromosome"/>
</dbReference>
<dbReference type="SUPFAM" id="SSF46626">
    <property type="entry name" value="Cytochrome c"/>
    <property type="match status" value="1"/>
</dbReference>
<evidence type="ECO:0000256" key="3">
    <source>
        <dbReference type="ARBA" id="ARBA00022617"/>
    </source>
</evidence>
<dbReference type="InterPro" id="IPR005798">
    <property type="entry name" value="Cyt_b/b6_C"/>
</dbReference>
<keyword evidence="7 11" id="KW-1133">Transmembrane helix</keyword>
<dbReference type="InterPro" id="IPR051811">
    <property type="entry name" value="Cytochrome_c550/c551-like"/>
</dbReference>
<evidence type="ECO:0000256" key="11">
    <source>
        <dbReference type="SAM" id="Phobius"/>
    </source>
</evidence>
<dbReference type="InterPro" id="IPR036150">
    <property type="entry name" value="Cyt_b/b6_C_sf"/>
</dbReference>
<evidence type="ECO:0000259" key="12">
    <source>
        <dbReference type="PROSITE" id="PS51003"/>
    </source>
</evidence>
<dbReference type="Gene3D" id="1.20.810.10">
    <property type="entry name" value="Cytochrome Bc1 Complex, Chain C"/>
    <property type="match status" value="1"/>
</dbReference>
<evidence type="ECO:0000313" key="15">
    <source>
        <dbReference type="Proteomes" id="UP000831880"/>
    </source>
</evidence>
<accession>A0ABY4GZG9</accession>
<evidence type="ECO:0000256" key="7">
    <source>
        <dbReference type="ARBA" id="ARBA00022989"/>
    </source>
</evidence>
<keyword evidence="2" id="KW-0813">Transport</keyword>
<keyword evidence="15" id="KW-1185">Reference proteome</keyword>
<dbReference type="PANTHER" id="PTHR37823">
    <property type="entry name" value="CYTOCHROME C-553-LIKE"/>
    <property type="match status" value="1"/>
</dbReference>
<dbReference type="PROSITE" id="PS51007">
    <property type="entry name" value="CYTC"/>
    <property type="match status" value="1"/>
</dbReference>
<evidence type="ECO:0000256" key="4">
    <source>
        <dbReference type="ARBA" id="ARBA00022692"/>
    </source>
</evidence>
<feature type="domain" description="Cytochrome b/b6 C-terminal region profile" evidence="12">
    <location>
        <begin position="27"/>
        <end position="154"/>
    </location>
</feature>
<dbReference type="EMBL" id="CP095074">
    <property type="protein sequence ID" value="UOQ93568.1"/>
    <property type="molecule type" value="Genomic_DNA"/>
</dbReference>
<evidence type="ECO:0000256" key="5">
    <source>
        <dbReference type="ARBA" id="ARBA00022723"/>
    </source>
</evidence>
<keyword evidence="4 11" id="KW-0812">Transmembrane</keyword>
<evidence type="ECO:0000259" key="13">
    <source>
        <dbReference type="PROSITE" id="PS51007"/>
    </source>
</evidence>
<keyword evidence="8 10" id="KW-0408">Iron</keyword>
<dbReference type="Gene3D" id="1.10.760.10">
    <property type="entry name" value="Cytochrome c-like domain"/>
    <property type="match status" value="1"/>
</dbReference>
<keyword evidence="3 10" id="KW-0349">Heme</keyword>